<comment type="caution">
    <text evidence="2">The sequence shown here is derived from an EMBL/GenBank/DDBJ whole genome shotgun (WGS) entry which is preliminary data.</text>
</comment>
<sequence length="363" mass="41302">MQNNQSSERIVLVVGATGFIGKFLVAQLLQDNDHVFALCRNLGQQEASLKAWLEKQAIDHQNLICIQGDIILPDLGVSVEDWKQLATVTHLLNTSALFAWNLSMQQAREVNVKGVINLLQCVNEHCQLKRVIHLSGYMLTLTQHLQEAGICLENIETTNWTAVYQKLGAYEASKIEAHFAWMQCAQQLKIDWTVIHPATVIGDENFGEIEENQPIAHLIKQLKRGKMTAIPATPQHYLPLVSVTMLVNAICKASHDQHAIHQEILIANPSQISLQALIQQVAHTLSLQPPQYFVSLRILKLILKWKWLARQLDLSVEMLSFIRTEQLDINQFLAFNQKWQIPETNLKQTIELTTEWISQNHKL</sequence>
<reference evidence="3" key="1">
    <citation type="journal article" date="2020" name="MBio">
        <title>Horizontal gene transfer to a defensive symbiont with a reduced genome amongst a multipartite beetle microbiome.</title>
        <authorList>
            <person name="Waterworth S.C."/>
            <person name="Florez L.V."/>
            <person name="Rees E.R."/>
            <person name="Hertweck C."/>
            <person name="Kaltenpoth M."/>
            <person name="Kwan J.C."/>
        </authorList>
    </citation>
    <scope>NUCLEOTIDE SEQUENCE [LARGE SCALE GENOMIC DNA]</scope>
</reference>
<gene>
    <name evidence="2" type="ORF">GAK29_01064</name>
</gene>
<accession>A0A833PG55</accession>
<dbReference type="InterPro" id="IPR000488">
    <property type="entry name" value="Death_dom"/>
</dbReference>
<dbReference type="Gene3D" id="3.40.50.720">
    <property type="entry name" value="NAD(P)-binding Rossmann-like Domain"/>
    <property type="match status" value="1"/>
</dbReference>
<evidence type="ECO:0000259" key="1">
    <source>
        <dbReference type="PROSITE" id="PS50017"/>
    </source>
</evidence>
<dbReference type="Pfam" id="PF07993">
    <property type="entry name" value="NAD_binding_4"/>
    <property type="match status" value="1"/>
</dbReference>
<evidence type="ECO:0000313" key="3">
    <source>
        <dbReference type="Proteomes" id="UP000490535"/>
    </source>
</evidence>
<name>A0A833PG55_ACIBZ</name>
<dbReference type="PANTHER" id="PTHR43000">
    <property type="entry name" value="DTDP-D-GLUCOSE 4,6-DEHYDRATASE-RELATED"/>
    <property type="match status" value="1"/>
</dbReference>
<dbReference type="EMBL" id="WNDP01000018">
    <property type="protein sequence ID" value="KAF1026751.1"/>
    <property type="molecule type" value="Genomic_DNA"/>
</dbReference>
<dbReference type="PROSITE" id="PS50017">
    <property type="entry name" value="DEATH_DOMAIN"/>
    <property type="match status" value="1"/>
</dbReference>
<dbReference type="SUPFAM" id="SSF51735">
    <property type="entry name" value="NAD(P)-binding Rossmann-fold domains"/>
    <property type="match status" value="1"/>
</dbReference>
<organism evidence="2 3">
    <name type="scientific">Acinetobacter bereziniae</name>
    <name type="common">Acinetobacter genomosp. 10</name>
    <dbReference type="NCBI Taxonomy" id="106648"/>
    <lineage>
        <taxon>Bacteria</taxon>
        <taxon>Pseudomonadati</taxon>
        <taxon>Pseudomonadota</taxon>
        <taxon>Gammaproteobacteria</taxon>
        <taxon>Moraxellales</taxon>
        <taxon>Moraxellaceae</taxon>
        <taxon>Acinetobacter</taxon>
    </lineage>
</organism>
<feature type="domain" description="Death" evidence="1">
    <location>
        <begin position="304"/>
        <end position="363"/>
    </location>
</feature>
<protein>
    <recommendedName>
        <fullName evidence="1">Death domain-containing protein</fullName>
    </recommendedName>
</protein>
<dbReference type="Proteomes" id="UP000490535">
    <property type="component" value="Unassembled WGS sequence"/>
</dbReference>
<evidence type="ECO:0000313" key="2">
    <source>
        <dbReference type="EMBL" id="KAF1026751.1"/>
    </source>
</evidence>
<dbReference type="AlphaFoldDB" id="A0A833PG55"/>
<dbReference type="GO" id="GO:0007165">
    <property type="term" value="P:signal transduction"/>
    <property type="evidence" value="ECO:0007669"/>
    <property type="project" value="InterPro"/>
</dbReference>
<proteinExistence type="predicted"/>
<dbReference type="InterPro" id="IPR013120">
    <property type="entry name" value="FAR_NAD-bd"/>
</dbReference>
<dbReference type="InterPro" id="IPR036291">
    <property type="entry name" value="NAD(P)-bd_dom_sf"/>
</dbReference>